<proteinExistence type="predicted"/>
<reference evidence="2 3" key="1">
    <citation type="submission" date="2018-08" db="EMBL/GenBank/DDBJ databases">
        <title>Sequencing the genomes of 1000 actinobacteria strains.</title>
        <authorList>
            <person name="Klenk H.-P."/>
        </authorList>
    </citation>
    <scope>NUCLEOTIDE SEQUENCE [LARGE SCALE GENOMIC DNA]</scope>
    <source>
        <strain evidence="2 3">DSM 44099</strain>
    </source>
</reference>
<sequence length="107" mass="11718">MTIRKRIAALTMTAVVALGSVFVVASPASAAPPTCTSSPVNDNAYFFSCYNSTVGGVWLQITCANFVTNRNRTVRYEHRPIGWPWSLGKTLYCSNLEYADSPHWGAL</sequence>
<evidence type="ECO:0000313" key="2">
    <source>
        <dbReference type="EMBL" id="REG00903.1"/>
    </source>
</evidence>
<protein>
    <recommendedName>
        <fullName evidence="4">Secreted protein</fullName>
    </recommendedName>
</protein>
<dbReference type="AlphaFoldDB" id="A0A3D9ZWG9"/>
<name>A0A3D9ZWG9_9ACTN</name>
<comment type="caution">
    <text evidence="2">The sequence shown here is derived from an EMBL/GenBank/DDBJ whole genome shotgun (WGS) entry which is preliminary data.</text>
</comment>
<dbReference type="Proteomes" id="UP000256913">
    <property type="component" value="Unassembled WGS sequence"/>
</dbReference>
<gene>
    <name evidence="2" type="ORF">DFJ67_6962</name>
</gene>
<dbReference type="EMBL" id="QUMQ01000001">
    <property type="protein sequence ID" value="REG00903.1"/>
    <property type="molecule type" value="Genomic_DNA"/>
</dbReference>
<organism evidence="2 3">
    <name type="scientific">Asanoa ferruginea</name>
    <dbReference type="NCBI Taxonomy" id="53367"/>
    <lineage>
        <taxon>Bacteria</taxon>
        <taxon>Bacillati</taxon>
        <taxon>Actinomycetota</taxon>
        <taxon>Actinomycetes</taxon>
        <taxon>Micromonosporales</taxon>
        <taxon>Micromonosporaceae</taxon>
        <taxon>Asanoa</taxon>
    </lineage>
</organism>
<keyword evidence="3" id="KW-1185">Reference proteome</keyword>
<accession>A0A3D9ZWG9</accession>
<feature type="signal peptide" evidence="1">
    <location>
        <begin position="1"/>
        <end position="30"/>
    </location>
</feature>
<evidence type="ECO:0008006" key="4">
    <source>
        <dbReference type="Google" id="ProtNLM"/>
    </source>
</evidence>
<evidence type="ECO:0000313" key="3">
    <source>
        <dbReference type="Proteomes" id="UP000256913"/>
    </source>
</evidence>
<evidence type="ECO:0000256" key="1">
    <source>
        <dbReference type="SAM" id="SignalP"/>
    </source>
</evidence>
<feature type="chain" id="PRO_5017708843" description="Secreted protein" evidence="1">
    <location>
        <begin position="31"/>
        <end position="107"/>
    </location>
</feature>
<keyword evidence="1" id="KW-0732">Signal</keyword>